<keyword evidence="5" id="KW-1185">Reference proteome</keyword>
<gene>
    <name evidence="4" type="ORF">Salat_2083200</name>
</gene>
<dbReference type="GO" id="GO:0003676">
    <property type="term" value="F:nucleic acid binding"/>
    <property type="evidence" value="ECO:0007669"/>
    <property type="project" value="InterPro"/>
</dbReference>
<proteinExistence type="predicted"/>
<keyword evidence="1" id="KW-0479">Metal-binding</keyword>
<evidence type="ECO:0000259" key="3">
    <source>
        <dbReference type="PROSITE" id="PS50158"/>
    </source>
</evidence>
<feature type="compositionally biased region" description="Polar residues" evidence="2">
    <location>
        <begin position="121"/>
        <end position="170"/>
    </location>
</feature>
<dbReference type="SUPFAM" id="SSF57756">
    <property type="entry name" value="Retrovirus zinc finger-like domains"/>
    <property type="match status" value="1"/>
</dbReference>
<dbReference type="EMBL" id="JACGWO010000008">
    <property type="protein sequence ID" value="KAK4421327.1"/>
    <property type="molecule type" value="Genomic_DNA"/>
</dbReference>
<organism evidence="4 5">
    <name type="scientific">Sesamum alatum</name>
    <dbReference type="NCBI Taxonomy" id="300844"/>
    <lineage>
        <taxon>Eukaryota</taxon>
        <taxon>Viridiplantae</taxon>
        <taxon>Streptophyta</taxon>
        <taxon>Embryophyta</taxon>
        <taxon>Tracheophyta</taxon>
        <taxon>Spermatophyta</taxon>
        <taxon>Magnoliopsida</taxon>
        <taxon>eudicotyledons</taxon>
        <taxon>Gunneridae</taxon>
        <taxon>Pentapetalae</taxon>
        <taxon>asterids</taxon>
        <taxon>lamiids</taxon>
        <taxon>Lamiales</taxon>
        <taxon>Pedaliaceae</taxon>
        <taxon>Sesamum</taxon>
    </lineage>
</organism>
<dbReference type="Proteomes" id="UP001293254">
    <property type="component" value="Unassembled WGS sequence"/>
</dbReference>
<keyword evidence="1" id="KW-0863">Zinc-finger</keyword>
<dbReference type="InterPro" id="IPR001878">
    <property type="entry name" value="Znf_CCHC"/>
</dbReference>
<dbReference type="PROSITE" id="PS50158">
    <property type="entry name" value="ZF_CCHC"/>
    <property type="match status" value="1"/>
</dbReference>
<evidence type="ECO:0000256" key="2">
    <source>
        <dbReference type="SAM" id="MobiDB-lite"/>
    </source>
</evidence>
<name>A0AAE1Y0N0_9LAMI</name>
<protein>
    <recommendedName>
        <fullName evidence="3">CCHC-type domain-containing protein</fullName>
    </recommendedName>
</protein>
<reference evidence="4" key="1">
    <citation type="submission" date="2020-06" db="EMBL/GenBank/DDBJ databases">
        <authorList>
            <person name="Li T."/>
            <person name="Hu X."/>
            <person name="Zhang T."/>
            <person name="Song X."/>
            <person name="Zhang H."/>
            <person name="Dai N."/>
            <person name="Sheng W."/>
            <person name="Hou X."/>
            <person name="Wei L."/>
        </authorList>
    </citation>
    <scope>NUCLEOTIDE SEQUENCE</scope>
    <source>
        <strain evidence="4">3651</strain>
        <tissue evidence="4">Leaf</tissue>
    </source>
</reference>
<dbReference type="SMART" id="SM00343">
    <property type="entry name" value="ZnF_C2HC"/>
    <property type="match status" value="1"/>
</dbReference>
<keyword evidence="1" id="KW-0862">Zinc</keyword>
<reference evidence="4" key="2">
    <citation type="journal article" date="2024" name="Plant">
        <title>Genomic evolution and insights into agronomic trait innovations of Sesamum species.</title>
        <authorList>
            <person name="Miao H."/>
            <person name="Wang L."/>
            <person name="Qu L."/>
            <person name="Liu H."/>
            <person name="Sun Y."/>
            <person name="Le M."/>
            <person name="Wang Q."/>
            <person name="Wei S."/>
            <person name="Zheng Y."/>
            <person name="Lin W."/>
            <person name="Duan Y."/>
            <person name="Cao H."/>
            <person name="Xiong S."/>
            <person name="Wang X."/>
            <person name="Wei L."/>
            <person name="Li C."/>
            <person name="Ma Q."/>
            <person name="Ju M."/>
            <person name="Zhao R."/>
            <person name="Li G."/>
            <person name="Mu C."/>
            <person name="Tian Q."/>
            <person name="Mei H."/>
            <person name="Zhang T."/>
            <person name="Gao T."/>
            <person name="Zhang H."/>
        </authorList>
    </citation>
    <scope>NUCLEOTIDE SEQUENCE</scope>
    <source>
        <strain evidence="4">3651</strain>
    </source>
</reference>
<feature type="domain" description="CCHC-type" evidence="3">
    <location>
        <begin position="63"/>
        <end position="78"/>
    </location>
</feature>
<feature type="region of interest" description="Disordered" evidence="2">
    <location>
        <begin position="68"/>
        <end position="90"/>
    </location>
</feature>
<dbReference type="GO" id="GO:0008270">
    <property type="term" value="F:zinc ion binding"/>
    <property type="evidence" value="ECO:0007669"/>
    <property type="project" value="UniProtKB-KW"/>
</dbReference>
<sequence>MGGMDEANALDEDTDLIDFEYDLAAEVDDDDRLFDDYVDDNTISDRPIDANIELSASLSGSIKCSKCGKEKHNARNCPTKDQAQPTEDIEDLTIEEPAVDIFGESGGADEDLPVQAKLNSFVNSQSGENEPQNTLPVHNPLSNLLNPPQYTNGPTMYTQLQMGQSATSRSLRTKRSPGRSSKTVEK</sequence>
<evidence type="ECO:0000256" key="1">
    <source>
        <dbReference type="PROSITE-ProRule" id="PRU00047"/>
    </source>
</evidence>
<dbReference type="Gene3D" id="4.10.60.10">
    <property type="entry name" value="Zinc finger, CCHC-type"/>
    <property type="match status" value="1"/>
</dbReference>
<feature type="region of interest" description="Disordered" evidence="2">
    <location>
        <begin position="121"/>
        <end position="186"/>
    </location>
</feature>
<evidence type="ECO:0000313" key="4">
    <source>
        <dbReference type="EMBL" id="KAK4421327.1"/>
    </source>
</evidence>
<comment type="caution">
    <text evidence="4">The sequence shown here is derived from an EMBL/GenBank/DDBJ whole genome shotgun (WGS) entry which is preliminary data.</text>
</comment>
<accession>A0AAE1Y0N0</accession>
<dbReference type="InterPro" id="IPR036875">
    <property type="entry name" value="Znf_CCHC_sf"/>
</dbReference>
<dbReference type="AlphaFoldDB" id="A0AAE1Y0N0"/>
<evidence type="ECO:0000313" key="5">
    <source>
        <dbReference type="Proteomes" id="UP001293254"/>
    </source>
</evidence>